<evidence type="ECO:0000313" key="4">
    <source>
        <dbReference type="Proteomes" id="UP000261811"/>
    </source>
</evidence>
<gene>
    <name evidence="3" type="ORF">DZF91_20995</name>
</gene>
<feature type="region of interest" description="Disordered" evidence="1">
    <location>
        <begin position="28"/>
        <end position="70"/>
    </location>
</feature>
<keyword evidence="4" id="KW-1185">Reference proteome</keyword>
<feature type="chain" id="PRO_5016994990" evidence="2">
    <location>
        <begin position="31"/>
        <end position="556"/>
    </location>
</feature>
<dbReference type="Proteomes" id="UP000261811">
    <property type="component" value="Unassembled WGS sequence"/>
</dbReference>
<proteinExistence type="predicted"/>
<accession>A0A372JI72</accession>
<evidence type="ECO:0000256" key="2">
    <source>
        <dbReference type="SAM" id="SignalP"/>
    </source>
</evidence>
<evidence type="ECO:0000256" key="1">
    <source>
        <dbReference type="SAM" id="MobiDB-lite"/>
    </source>
</evidence>
<dbReference type="RefSeq" id="WP_117359160.1">
    <property type="nucleotide sequence ID" value="NZ_QURH01000328.1"/>
</dbReference>
<organism evidence="3 4">
    <name type="scientific">Actinomadura logoneensis</name>
    <dbReference type="NCBI Taxonomy" id="2293572"/>
    <lineage>
        <taxon>Bacteria</taxon>
        <taxon>Bacillati</taxon>
        <taxon>Actinomycetota</taxon>
        <taxon>Actinomycetes</taxon>
        <taxon>Streptosporangiales</taxon>
        <taxon>Thermomonosporaceae</taxon>
        <taxon>Actinomadura</taxon>
    </lineage>
</organism>
<reference evidence="3 4" key="1">
    <citation type="submission" date="2018-08" db="EMBL/GenBank/DDBJ databases">
        <title>Actinomadura jelena sp. nov., a novel Actinomycete isolated from soil in Chad.</title>
        <authorList>
            <person name="Shi L."/>
        </authorList>
    </citation>
    <scope>NUCLEOTIDE SEQUENCE [LARGE SCALE GENOMIC DNA]</scope>
    <source>
        <strain evidence="3 4">NEAU-G17</strain>
    </source>
</reference>
<dbReference type="OrthoDB" id="614750at2"/>
<keyword evidence="2" id="KW-0732">Signal</keyword>
<feature type="signal peptide" evidence="2">
    <location>
        <begin position="1"/>
        <end position="30"/>
    </location>
</feature>
<dbReference type="EMBL" id="QURH01000328">
    <property type="protein sequence ID" value="RFU39703.1"/>
    <property type="molecule type" value="Genomic_DNA"/>
</dbReference>
<dbReference type="AlphaFoldDB" id="A0A372JI72"/>
<protein>
    <submittedName>
        <fullName evidence="3">Uncharacterized protein</fullName>
    </submittedName>
</protein>
<comment type="caution">
    <text evidence="3">The sequence shown here is derived from an EMBL/GenBank/DDBJ whole genome shotgun (WGS) entry which is preliminary data.</text>
</comment>
<sequence length="556" mass="58246">MAFKAAPMFTAAVALSTAALLAGTTLPASAAAPASPPSPSKPAAEPSGRFQRGLVRKGPDREAKARRPHALAAAGEHVLKVELLGRDGRPTTTDHNSRLYVWPLNGDMPLGLDVVDGHAEGPVPDGDYVLSSKIYDTAPDGRESVTLLYAPKVQVGADTALTLDGRAARPIKVTADRADASAGVTAAVVSQRLGDHYQAVTTMAADDLYATPAAPGGDLHLDVAAQLTKDGAQTGSPYLYNISSSVQGIPADPSVRVRTADLAEVRTRYASPGGASCAGAHFSPLWTTSAQYGFYNRIGALPTERTEYYTPGVDWYVDQATDRSCAFDEYDLLFHHERFSGPGRHTRTVGQAPFGPSQGEFTPDGDGQNVIQIPLVSSADAETSGGGLSLTQGTTSLTDASGAVVATSSVPGYLNGWEPAKPGSYTLTVDAKRSAPWTDFATREHITWNVKVTDSKATLPIGAVRYKAPGLDASNRAAAGSFQTLGLTPDGVTTSATPKVWTSTDDGTTWQSVPVVKSGTGWTAAYRNPARAGYVSLRTQVDGVVDQTVIRAYGVR</sequence>
<name>A0A372JI72_9ACTN</name>
<evidence type="ECO:0000313" key="3">
    <source>
        <dbReference type="EMBL" id="RFU39703.1"/>
    </source>
</evidence>